<dbReference type="Proteomes" id="UP000887023">
    <property type="component" value="Chromosome"/>
</dbReference>
<keyword evidence="2" id="KW-1185">Reference proteome</keyword>
<dbReference type="RefSeq" id="WP_066472179.1">
    <property type="nucleotide sequence ID" value="NZ_CBCRUZ010000006.1"/>
</dbReference>
<dbReference type="EMBL" id="CP079105">
    <property type="protein sequence ID" value="QXQ13928.1"/>
    <property type="molecule type" value="Genomic_DNA"/>
</dbReference>
<reference evidence="1" key="1">
    <citation type="submission" date="2021-07" db="EMBL/GenBank/DDBJ databases">
        <title>Candidatus Kaistella beijingensis sp. nov. isolated from a municipal wastewater treatment plant is involved in sludge foaming.</title>
        <authorList>
            <person name="Song Y."/>
            <person name="Liu S.-J."/>
        </authorList>
    </citation>
    <scope>NUCLEOTIDE SEQUENCE</scope>
    <source>
        <strain evidence="1">DSM 43998</strain>
    </source>
</reference>
<evidence type="ECO:0000313" key="2">
    <source>
        <dbReference type="Proteomes" id="UP000887023"/>
    </source>
</evidence>
<sequence length="129" mass="13511">MIYVGCVFAAPALVDFAAGTSIYVRARVRAAIADQGTIVLPAAVLQAAWQTAPESAHHVLDRLPTMEVFHVDDLDGVIAKQAGLLGVTTSLSVDQAQAAWSALVRGWPLLTTDGGVYAAIRGLTIESLP</sequence>
<name>A0ABX8S7W8_9ACTN</name>
<evidence type="ECO:0000313" key="1">
    <source>
        <dbReference type="EMBL" id="QXQ13928.1"/>
    </source>
</evidence>
<gene>
    <name evidence="1" type="ORF">KV203_00110</name>
</gene>
<organism evidence="1 2">
    <name type="scientific">Skermania pinensis</name>
    <dbReference type="NCBI Taxonomy" id="39122"/>
    <lineage>
        <taxon>Bacteria</taxon>
        <taxon>Bacillati</taxon>
        <taxon>Actinomycetota</taxon>
        <taxon>Actinomycetes</taxon>
        <taxon>Mycobacteriales</taxon>
        <taxon>Gordoniaceae</taxon>
        <taxon>Skermania</taxon>
    </lineage>
</organism>
<accession>A0ABX8S7W8</accession>
<proteinExistence type="predicted"/>
<protein>
    <recommendedName>
        <fullName evidence="3">PIN domain-containing protein</fullName>
    </recommendedName>
</protein>
<evidence type="ECO:0008006" key="3">
    <source>
        <dbReference type="Google" id="ProtNLM"/>
    </source>
</evidence>